<keyword evidence="3" id="KW-0804">Transcription</keyword>
<evidence type="ECO:0000256" key="1">
    <source>
        <dbReference type="ARBA" id="ARBA00005560"/>
    </source>
</evidence>
<evidence type="ECO:0000256" key="3">
    <source>
        <dbReference type="ARBA" id="ARBA00023163"/>
    </source>
</evidence>
<dbReference type="GO" id="GO:0003677">
    <property type="term" value="F:DNA binding"/>
    <property type="evidence" value="ECO:0007669"/>
    <property type="project" value="UniProtKB-KW"/>
</dbReference>
<name>J0CQA0_AURST</name>
<dbReference type="GO" id="GO:0006352">
    <property type="term" value="P:DNA-templated transcription initiation"/>
    <property type="evidence" value="ECO:0007669"/>
    <property type="project" value="InterPro"/>
</dbReference>
<dbReference type="eggNOG" id="KOG3302">
    <property type="taxonomic scope" value="Eukaryota"/>
</dbReference>
<organism evidence="4 5">
    <name type="scientific">Auricularia subglabra (strain TFB-10046 / SS5)</name>
    <name type="common">White-rot fungus</name>
    <name type="synonym">Auricularia delicata (strain TFB10046)</name>
    <dbReference type="NCBI Taxonomy" id="717982"/>
    <lineage>
        <taxon>Eukaryota</taxon>
        <taxon>Fungi</taxon>
        <taxon>Dikarya</taxon>
        <taxon>Basidiomycota</taxon>
        <taxon>Agaricomycotina</taxon>
        <taxon>Agaricomycetes</taxon>
        <taxon>Auriculariales</taxon>
        <taxon>Auriculariaceae</taxon>
        <taxon>Auricularia</taxon>
    </lineage>
</organism>
<evidence type="ECO:0000313" key="5">
    <source>
        <dbReference type="Proteomes" id="UP000006514"/>
    </source>
</evidence>
<keyword evidence="5" id="KW-1185">Reference proteome</keyword>
<dbReference type="AlphaFoldDB" id="J0CQA0"/>
<dbReference type="PANTHER" id="PTHR10126">
    <property type="entry name" value="TATA-BOX BINDING PROTEIN"/>
    <property type="match status" value="1"/>
</dbReference>
<dbReference type="Proteomes" id="UP000006514">
    <property type="component" value="Unassembled WGS sequence"/>
</dbReference>
<reference evidence="5" key="1">
    <citation type="journal article" date="2012" name="Science">
        <title>The Paleozoic origin of enzymatic lignin decomposition reconstructed from 31 fungal genomes.</title>
        <authorList>
            <person name="Floudas D."/>
            <person name="Binder M."/>
            <person name="Riley R."/>
            <person name="Barry K."/>
            <person name="Blanchette R.A."/>
            <person name="Henrissat B."/>
            <person name="Martinez A.T."/>
            <person name="Otillar R."/>
            <person name="Spatafora J.W."/>
            <person name="Yadav J.S."/>
            <person name="Aerts A."/>
            <person name="Benoit I."/>
            <person name="Boyd A."/>
            <person name="Carlson A."/>
            <person name="Copeland A."/>
            <person name="Coutinho P.M."/>
            <person name="de Vries R.P."/>
            <person name="Ferreira P."/>
            <person name="Findley K."/>
            <person name="Foster B."/>
            <person name="Gaskell J."/>
            <person name="Glotzer D."/>
            <person name="Gorecki P."/>
            <person name="Heitman J."/>
            <person name="Hesse C."/>
            <person name="Hori C."/>
            <person name="Igarashi K."/>
            <person name="Jurgens J.A."/>
            <person name="Kallen N."/>
            <person name="Kersten P."/>
            <person name="Kohler A."/>
            <person name="Kuees U."/>
            <person name="Kumar T.K.A."/>
            <person name="Kuo A."/>
            <person name="LaButti K."/>
            <person name="Larrondo L.F."/>
            <person name="Lindquist E."/>
            <person name="Ling A."/>
            <person name="Lombard V."/>
            <person name="Lucas S."/>
            <person name="Lundell T."/>
            <person name="Martin R."/>
            <person name="McLaughlin D.J."/>
            <person name="Morgenstern I."/>
            <person name="Morin E."/>
            <person name="Murat C."/>
            <person name="Nagy L.G."/>
            <person name="Nolan M."/>
            <person name="Ohm R.A."/>
            <person name="Patyshakuliyeva A."/>
            <person name="Rokas A."/>
            <person name="Ruiz-Duenas F.J."/>
            <person name="Sabat G."/>
            <person name="Salamov A."/>
            <person name="Samejima M."/>
            <person name="Schmutz J."/>
            <person name="Slot J.C."/>
            <person name="St John F."/>
            <person name="Stenlid J."/>
            <person name="Sun H."/>
            <person name="Sun S."/>
            <person name="Syed K."/>
            <person name="Tsang A."/>
            <person name="Wiebenga A."/>
            <person name="Young D."/>
            <person name="Pisabarro A."/>
            <person name="Eastwood D.C."/>
            <person name="Martin F."/>
            <person name="Cullen D."/>
            <person name="Grigoriev I.V."/>
            <person name="Hibbett D.S."/>
        </authorList>
    </citation>
    <scope>NUCLEOTIDE SEQUENCE [LARGE SCALE GENOMIC DNA]</scope>
    <source>
        <strain evidence="5">TFB10046</strain>
    </source>
</reference>
<feature type="non-terminal residue" evidence="4">
    <location>
        <position position="1"/>
    </location>
</feature>
<dbReference type="InterPro" id="IPR012295">
    <property type="entry name" value="TBP_dom_sf"/>
</dbReference>
<dbReference type="KEGG" id="adl:AURDEDRAFT_77695"/>
<dbReference type="PRINTS" id="PR00686">
    <property type="entry name" value="TIFACTORIID"/>
</dbReference>
<dbReference type="EMBL" id="JH689026">
    <property type="protein sequence ID" value="EJD32384.1"/>
    <property type="molecule type" value="Genomic_DNA"/>
</dbReference>
<sequence>KFPIRLKGLTYSHGQFSSYDLDLFSGLMHRMLRPNVILLIFVSGKIVLTGTEVSS</sequence>
<evidence type="ECO:0000313" key="4">
    <source>
        <dbReference type="EMBL" id="EJD32384.1"/>
    </source>
</evidence>
<dbReference type="Pfam" id="PF00352">
    <property type="entry name" value="TBP"/>
    <property type="match status" value="1"/>
</dbReference>
<evidence type="ECO:0000256" key="2">
    <source>
        <dbReference type="ARBA" id="ARBA00023125"/>
    </source>
</evidence>
<keyword evidence="2" id="KW-0238">DNA-binding</keyword>
<dbReference type="SUPFAM" id="SSF55945">
    <property type="entry name" value="TATA-box binding protein-like"/>
    <property type="match status" value="1"/>
</dbReference>
<comment type="similarity">
    <text evidence="1">Belongs to the TBP family.</text>
</comment>
<dbReference type="InParanoid" id="J0CQA0"/>
<dbReference type="OrthoDB" id="3222747at2759"/>
<dbReference type="InterPro" id="IPR000814">
    <property type="entry name" value="TBP"/>
</dbReference>
<gene>
    <name evidence="4" type="ORF">AURDEDRAFT_77695</name>
</gene>
<proteinExistence type="inferred from homology"/>
<accession>J0CQA0</accession>
<protein>
    <submittedName>
        <fullName evidence="4">Transcription factor IID</fullName>
    </submittedName>
</protein>
<dbReference type="Gene3D" id="3.30.310.10">
    <property type="entry name" value="TATA-Binding Protein"/>
    <property type="match status" value="1"/>
</dbReference>